<accession>A0A923RS16</accession>
<evidence type="ECO:0000313" key="2">
    <source>
        <dbReference type="EMBL" id="MBC5713138.1"/>
    </source>
</evidence>
<keyword evidence="3" id="KW-1185">Reference proteome</keyword>
<name>A0A923RS16_9FIRM</name>
<protein>
    <submittedName>
        <fullName evidence="2">Uncharacterized protein</fullName>
    </submittedName>
</protein>
<gene>
    <name evidence="2" type="ORF">H8S17_02735</name>
</gene>
<dbReference type="Proteomes" id="UP000606720">
    <property type="component" value="Unassembled WGS sequence"/>
</dbReference>
<feature type="transmembrane region" description="Helical" evidence="1">
    <location>
        <begin position="7"/>
        <end position="26"/>
    </location>
</feature>
<feature type="transmembrane region" description="Helical" evidence="1">
    <location>
        <begin position="65"/>
        <end position="82"/>
    </location>
</feature>
<evidence type="ECO:0000313" key="3">
    <source>
        <dbReference type="Proteomes" id="UP000606720"/>
    </source>
</evidence>
<organism evidence="2 3">
    <name type="scientific">Roseburia zhanii</name>
    <dbReference type="NCBI Taxonomy" id="2763064"/>
    <lineage>
        <taxon>Bacteria</taxon>
        <taxon>Bacillati</taxon>
        <taxon>Bacillota</taxon>
        <taxon>Clostridia</taxon>
        <taxon>Lachnospirales</taxon>
        <taxon>Lachnospiraceae</taxon>
        <taxon>Roseburia</taxon>
    </lineage>
</organism>
<keyword evidence="1" id="KW-0812">Transmembrane</keyword>
<keyword evidence="1" id="KW-1133">Transmembrane helix</keyword>
<evidence type="ECO:0000256" key="1">
    <source>
        <dbReference type="SAM" id="Phobius"/>
    </source>
</evidence>
<feature type="transmembrane region" description="Helical" evidence="1">
    <location>
        <begin position="38"/>
        <end position="56"/>
    </location>
</feature>
<feature type="transmembrane region" description="Helical" evidence="1">
    <location>
        <begin position="88"/>
        <end position="105"/>
    </location>
</feature>
<keyword evidence="1" id="KW-0472">Membrane</keyword>
<dbReference type="RefSeq" id="WP_186866120.1">
    <property type="nucleotide sequence ID" value="NZ_JACOPH010000001.1"/>
</dbReference>
<dbReference type="AlphaFoldDB" id="A0A923RS16"/>
<dbReference type="EMBL" id="JACOPH010000001">
    <property type="protein sequence ID" value="MBC5713138.1"/>
    <property type="molecule type" value="Genomic_DNA"/>
</dbReference>
<comment type="caution">
    <text evidence="2">The sequence shown here is derived from an EMBL/GenBank/DDBJ whole genome shotgun (WGS) entry which is preliminary data.</text>
</comment>
<proteinExistence type="predicted"/>
<reference evidence="2" key="1">
    <citation type="submission" date="2020-08" db="EMBL/GenBank/DDBJ databases">
        <title>Genome public.</title>
        <authorList>
            <person name="Liu C."/>
            <person name="Sun Q."/>
        </authorList>
    </citation>
    <scope>NUCLEOTIDE SEQUENCE</scope>
    <source>
        <strain evidence="2">BX1005</strain>
    </source>
</reference>
<sequence>MIKKNIVIRLFLCIIASVYLPVVHIADQYAVHEYQFTYLYLVKIIVAIFVGVLFCMDQKSRSKSWGNLILFLCSFMIGIIEWNILHEIPVYNILLCSYLGGNMIVNRRKND</sequence>